<feature type="domain" description="Ig-like" evidence="10">
    <location>
        <begin position="331"/>
        <end position="425"/>
    </location>
</feature>
<feature type="domain" description="Ig-like" evidence="10">
    <location>
        <begin position="532"/>
        <end position="619"/>
    </location>
</feature>
<keyword evidence="12" id="KW-1185">Reference proteome</keyword>
<dbReference type="SMART" id="SM00408">
    <property type="entry name" value="IGc2"/>
    <property type="match status" value="6"/>
</dbReference>
<keyword evidence="3" id="KW-0336">GPI-anchor</keyword>
<evidence type="ECO:0000256" key="8">
    <source>
        <dbReference type="ARBA" id="ARBA00023319"/>
    </source>
</evidence>
<evidence type="ECO:0000313" key="12">
    <source>
        <dbReference type="Proteomes" id="UP000472265"/>
    </source>
</evidence>
<dbReference type="GO" id="GO:0098552">
    <property type="term" value="C:side of membrane"/>
    <property type="evidence" value="ECO:0007669"/>
    <property type="project" value="UniProtKB-KW"/>
</dbReference>
<dbReference type="InterPro" id="IPR013783">
    <property type="entry name" value="Ig-like_fold"/>
</dbReference>
<evidence type="ECO:0000256" key="7">
    <source>
        <dbReference type="ARBA" id="ARBA00023288"/>
    </source>
</evidence>
<dbReference type="InterPro" id="IPR013320">
    <property type="entry name" value="ConA-like_dom_sf"/>
</dbReference>
<evidence type="ECO:0000256" key="5">
    <source>
        <dbReference type="ARBA" id="ARBA00023157"/>
    </source>
</evidence>
<keyword evidence="7" id="KW-0449">Lipoprotein</keyword>
<feature type="domain" description="Ig-like" evidence="10">
    <location>
        <begin position="232"/>
        <end position="318"/>
    </location>
</feature>
<dbReference type="Pfam" id="PF00629">
    <property type="entry name" value="MAM"/>
    <property type="match status" value="1"/>
</dbReference>
<feature type="domain" description="Ig-like" evidence="10">
    <location>
        <begin position="433"/>
        <end position="526"/>
    </location>
</feature>
<evidence type="ECO:0000256" key="4">
    <source>
        <dbReference type="ARBA" id="ARBA00023136"/>
    </source>
</evidence>
<dbReference type="FunFam" id="2.60.120.200:FF:000019">
    <property type="entry name" value="MAM domain containing glycosylphosphatidylinositol anchor 2"/>
    <property type="match status" value="1"/>
</dbReference>
<evidence type="ECO:0000313" key="11">
    <source>
        <dbReference type="Ensembl" id="ENSSAUP00010024774.1"/>
    </source>
</evidence>
<dbReference type="InterPro" id="IPR003599">
    <property type="entry name" value="Ig_sub"/>
</dbReference>
<gene>
    <name evidence="11" type="primary">MDGA1</name>
    <name evidence="11" type="synonym">LOC115580675</name>
</gene>
<dbReference type="SUPFAM" id="SSF49265">
    <property type="entry name" value="Fibronectin type III"/>
    <property type="match status" value="1"/>
</dbReference>
<keyword evidence="8" id="KW-0393">Immunoglobulin domain</keyword>
<dbReference type="PANTHER" id="PTHR45080">
    <property type="entry name" value="CONTACTIN 5"/>
    <property type="match status" value="1"/>
</dbReference>
<dbReference type="InterPro" id="IPR003598">
    <property type="entry name" value="Ig_sub2"/>
</dbReference>
<dbReference type="CDD" id="cd06263">
    <property type="entry name" value="MAM"/>
    <property type="match status" value="1"/>
</dbReference>
<dbReference type="PROSITE" id="PS50835">
    <property type="entry name" value="IG_LIKE"/>
    <property type="match status" value="6"/>
</dbReference>
<reference evidence="11" key="1">
    <citation type="submission" date="2021-04" db="EMBL/GenBank/DDBJ databases">
        <authorList>
            <consortium name="Wellcome Sanger Institute Data Sharing"/>
        </authorList>
    </citation>
    <scope>NUCLEOTIDE SEQUENCE [LARGE SCALE GENOMIC DNA]</scope>
</reference>
<feature type="domain" description="Ig-like" evidence="10">
    <location>
        <begin position="17"/>
        <end position="118"/>
    </location>
</feature>
<comment type="subcellular location">
    <subcellularLocation>
        <location evidence="1">Cell membrane</location>
        <topology evidence="1">Lipid-anchor</topology>
        <topology evidence="1">GPI-anchor</topology>
    </subcellularLocation>
</comment>
<keyword evidence="5" id="KW-1015">Disulfide bond</keyword>
<protein>
    <submittedName>
        <fullName evidence="11">MAM domain containing glycosylphosphatidylinositol anchor 1</fullName>
    </submittedName>
</protein>
<feature type="domain" description="MAM" evidence="9">
    <location>
        <begin position="720"/>
        <end position="896"/>
    </location>
</feature>
<dbReference type="InterPro" id="IPR000998">
    <property type="entry name" value="MAM_dom"/>
</dbReference>
<sequence length="924" mass="103754">KHLFLHPIFFFPSFHSPANAQIVHSGAACNVKDDNISERIYTIKEGDTLVLQCIVKGHPRPQVRWTKTAGSASDKFQETSIYNETLRIEGIQRVQGGRYYCKADNGVGVAAIKSIRVDVQYLDTPVLTVHQTISDVRGSYYQEKTVFLRCTVHSNPPARFIWKRGNTLIEQSKDNGVDIYEPLYTQGETKVLKLKNLRPKDFADYTCQVSVRNVCNIEDKSFTFRLTNATTPPMIRLSVNDTVVVDPGQDVLLTCEVTSGFPPPTVTWSRYPGPLPLSAQVRGTTLILRAVTPADAGFYNCSAVNNVGNPARKNANLVVRTMSNLTFQITPDSNKDSETIQMGRDLKLSCHVDATPQDKVNYTWYKNGAPVFNSDSLILLRSDPDMAPGTSSLEIVDMKFRDLATYSCVANFPGSRVPELRVDVNISQSSVSPPMLSVPPGGQVVSVREGGNAELVCLVVDGKPRPPVLWSRLEKDLLMPSGATMVETPDGRLRLKNVSRDMMGLYRCQTAPYNGLNIKRREAQVQLNVQYPPILDPVFQDMRSRNYQMVTLTCTVLRSNPPRLTDIRWFRNGDLIRMPMPDLKETPELKFKLEPNNNGSYECRVSNNAGTSTCTFNVSAKPYNAEFYFDTPNPVRILKGNNYSYNLQWTQRDPEATDQIIGYCAALCCLSEHKPEKGVLMSYTISDLRIPLSYEVRLVPITTYSTGDYISRIIQYSEHHVCGFEDERICGFSQDRSDVFDWTRQNHLTQNPKRSANTGPETDRSGTKEGYYMYIEASRPRVPGDRARLLSPLYNVTSVRGPKGSGRVPYCVSFYYHMKGKHIGTLNVLLRVRSIASVDSVVWTKSGDQGRDWKKAFFDISPSGPFQIVFEGIRGPSFEGDIAIDDVFITIGKCKQENTVANKRAEYYFASCKSSLWRSTLPQG</sequence>
<dbReference type="InterPro" id="IPR050958">
    <property type="entry name" value="Cell_Adh-Cytoskel_Orgn"/>
</dbReference>
<dbReference type="Gene3D" id="2.60.120.200">
    <property type="match status" value="1"/>
</dbReference>
<dbReference type="GO" id="GO:0030424">
    <property type="term" value="C:axon"/>
    <property type="evidence" value="ECO:0007669"/>
    <property type="project" value="TreeGrafter"/>
</dbReference>
<evidence type="ECO:0000256" key="1">
    <source>
        <dbReference type="ARBA" id="ARBA00004609"/>
    </source>
</evidence>
<dbReference type="SUPFAM" id="SSF49899">
    <property type="entry name" value="Concanavalin A-like lectins/glucanases"/>
    <property type="match status" value="1"/>
</dbReference>
<dbReference type="SMART" id="SM00409">
    <property type="entry name" value="IG"/>
    <property type="match status" value="6"/>
</dbReference>
<dbReference type="GO" id="GO:0008046">
    <property type="term" value="F:axon guidance receptor activity"/>
    <property type="evidence" value="ECO:0007669"/>
    <property type="project" value="TreeGrafter"/>
</dbReference>
<dbReference type="GO" id="GO:0043025">
    <property type="term" value="C:neuronal cell body"/>
    <property type="evidence" value="ECO:0007669"/>
    <property type="project" value="TreeGrafter"/>
</dbReference>
<organism evidence="11 12">
    <name type="scientific">Sparus aurata</name>
    <name type="common">Gilthead sea bream</name>
    <dbReference type="NCBI Taxonomy" id="8175"/>
    <lineage>
        <taxon>Eukaryota</taxon>
        <taxon>Metazoa</taxon>
        <taxon>Chordata</taxon>
        <taxon>Craniata</taxon>
        <taxon>Vertebrata</taxon>
        <taxon>Euteleostomi</taxon>
        <taxon>Actinopterygii</taxon>
        <taxon>Neopterygii</taxon>
        <taxon>Teleostei</taxon>
        <taxon>Neoteleostei</taxon>
        <taxon>Acanthomorphata</taxon>
        <taxon>Eupercaria</taxon>
        <taxon>Spariformes</taxon>
        <taxon>Sparidae</taxon>
        <taxon>Sparus</taxon>
    </lineage>
</organism>
<dbReference type="AlphaFoldDB" id="A0A671VF68"/>
<keyword evidence="2" id="KW-1003">Cell membrane</keyword>
<dbReference type="SMART" id="SM00137">
    <property type="entry name" value="MAM"/>
    <property type="match status" value="1"/>
</dbReference>
<reference evidence="11" key="3">
    <citation type="submission" date="2025-09" db="UniProtKB">
        <authorList>
            <consortium name="Ensembl"/>
        </authorList>
    </citation>
    <scope>IDENTIFICATION</scope>
</reference>
<dbReference type="FunFam" id="2.60.40.10:FF:000262">
    <property type="entry name" value="MAM domain containing glycosylphosphatidylinositol anchor 1"/>
    <property type="match status" value="1"/>
</dbReference>
<keyword evidence="6" id="KW-0325">Glycoprotein</keyword>
<dbReference type="Pfam" id="PF13895">
    <property type="entry name" value="Ig_2"/>
    <property type="match status" value="1"/>
</dbReference>
<dbReference type="GO" id="GO:0050808">
    <property type="term" value="P:synapse organization"/>
    <property type="evidence" value="ECO:0007669"/>
    <property type="project" value="TreeGrafter"/>
</dbReference>
<dbReference type="GeneTree" id="ENSGT00940000159201"/>
<dbReference type="SUPFAM" id="SSF48726">
    <property type="entry name" value="Immunoglobulin"/>
    <property type="match status" value="6"/>
</dbReference>
<dbReference type="Pfam" id="PF13927">
    <property type="entry name" value="Ig_3"/>
    <property type="match status" value="5"/>
</dbReference>
<evidence type="ECO:0000256" key="2">
    <source>
        <dbReference type="ARBA" id="ARBA00022475"/>
    </source>
</evidence>
<keyword evidence="4" id="KW-0472">Membrane</keyword>
<name>A0A671VF68_SPAAU</name>
<dbReference type="FunFam" id="2.60.40.10:FF:000240">
    <property type="entry name" value="MAM domain containing glycosylphosphatidylinositol anchor 1"/>
    <property type="match status" value="1"/>
</dbReference>
<dbReference type="InterPro" id="IPR036179">
    <property type="entry name" value="Ig-like_dom_sf"/>
</dbReference>
<dbReference type="GO" id="GO:0005886">
    <property type="term" value="C:plasma membrane"/>
    <property type="evidence" value="ECO:0007669"/>
    <property type="project" value="UniProtKB-SubCell"/>
</dbReference>
<dbReference type="InterPro" id="IPR036116">
    <property type="entry name" value="FN3_sf"/>
</dbReference>
<dbReference type="CDD" id="cd00096">
    <property type="entry name" value="Ig"/>
    <property type="match status" value="2"/>
</dbReference>
<dbReference type="Proteomes" id="UP000472265">
    <property type="component" value="Chromosome 4"/>
</dbReference>
<dbReference type="PANTHER" id="PTHR45080:SF35">
    <property type="entry name" value="MAM DOMAIN-CONTAINING GLYCOSYLPHOSPHATIDYLINOSITOL ANCHOR 2"/>
    <property type="match status" value="1"/>
</dbReference>
<accession>A0A671VF68</accession>
<evidence type="ECO:0000259" key="10">
    <source>
        <dbReference type="PROSITE" id="PS50835"/>
    </source>
</evidence>
<reference evidence="11" key="2">
    <citation type="submission" date="2025-08" db="UniProtKB">
        <authorList>
            <consortium name="Ensembl"/>
        </authorList>
    </citation>
    <scope>IDENTIFICATION</scope>
</reference>
<evidence type="ECO:0000259" key="9">
    <source>
        <dbReference type="PROSITE" id="PS50060"/>
    </source>
</evidence>
<dbReference type="InterPro" id="IPR007110">
    <property type="entry name" value="Ig-like_dom"/>
</dbReference>
<dbReference type="GO" id="GO:0007156">
    <property type="term" value="P:homophilic cell adhesion via plasma membrane adhesion molecules"/>
    <property type="evidence" value="ECO:0007669"/>
    <property type="project" value="TreeGrafter"/>
</dbReference>
<dbReference type="PROSITE" id="PS50060">
    <property type="entry name" value="MAM_2"/>
    <property type="match status" value="1"/>
</dbReference>
<proteinExistence type="predicted"/>
<feature type="domain" description="Ig-like" evidence="10">
    <location>
        <begin position="125"/>
        <end position="223"/>
    </location>
</feature>
<dbReference type="Gene3D" id="2.60.40.10">
    <property type="entry name" value="Immunoglobulins"/>
    <property type="match status" value="6"/>
</dbReference>
<dbReference type="Ensembl" id="ENSSAUT00010026176.1">
    <property type="protein sequence ID" value="ENSSAUP00010024774.1"/>
    <property type="gene ID" value="ENSSAUG00010010518.1"/>
</dbReference>
<evidence type="ECO:0000256" key="3">
    <source>
        <dbReference type="ARBA" id="ARBA00022622"/>
    </source>
</evidence>
<evidence type="ECO:0000256" key="6">
    <source>
        <dbReference type="ARBA" id="ARBA00023180"/>
    </source>
</evidence>